<feature type="chain" id="PRO_5046268745" evidence="3">
    <location>
        <begin position="22"/>
        <end position="244"/>
    </location>
</feature>
<name>A0ABS7PIF5_9SPHN</name>
<comment type="caution">
    <text evidence="4">The sequence shown here is derived from an EMBL/GenBank/DDBJ whole genome shotgun (WGS) entry which is preliminary data.</text>
</comment>
<evidence type="ECO:0000256" key="2">
    <source>
        <dbReference type="SAM" id="MobiDB-lite"/>
    </source>
</evidence>
<evidence type="ECO:0000256" key="3">
    <source>
        <dbReference type="SAM" id="SignalP"/>
    </source>
</evidence>
<dbReference type="Proteomes" id="UP000706039">
    <property type="component" value="Unassembled WGS sequence"/>
</dbReference>
<evidence type="ECO:0000313" key="4">
    <source>
        <dbReference type="EMBL" id="MBY8821080.1"/>
    </source>
</evidence>
<dbReference type="RefSeq" id="WP_222988170.1">
    <property type="nucleotide sequence ID" value="NZ_JAINVV010000001.1"/>
</dbReference>
<feature type="signal peptide" evidence="3">
    <location>
        <begin position="1"/>
        <end position="21"/>
    </location>
</feature>
<keyword evidence="5" id="KW-1185">Reference proteome</keyword>
<keyword evidence="1" id="KW-0175">Coiled coil</keyword>
<keyword evidence="3" id="KW-0732">Signal</keyword>
<feature type="coiled-coil region" evidence="1">
    <location>
        <begin position="44"/>
        <end position="71"/>
    </location>
</feature>
<feature type="region of interest" description="Disordered" evidence="2">
    <location>
        <begin position="225"/>
        <end position="244"/>
    </location>
</feature>
<proteinExistence type="predicted"/>
<accession>A0ABS7PIF5</accession>
<evidence type="ECO:0000256" key="1">
    <source>
        <dbReference type="SAM" id="Coils"/>
    </source>
</evidence>
<gene>
    <name evidence="4" type="primary">trbJ</name>
    <name evidence="4" type="ORF">K7G82_02175</name>
</gene>
<dbReference type="NCBIfam" id="TIGR02780">
    <property type="entry name" value="TrbJ_Ti"/>
    <property type="match status" value="1"/>
</dbReference>
<sequence>MKNIMRSIAAALACTSLVSSAVLLPAAPAAAIPVFDASNYAQNVLTAARTLQQINQQIQSLQNEATMILSMDKNLKSLGIDKIREITGALTRIDQLMGQAQGVGFKLDTVEQRLRQLYPDSFEAALTRVDSVRNARARLDASKKALEQSLKTQARIVTDVREDMTALGEIVGASQSAEGALQVGQATNQLLALTAKQQIQIQMMMAAEYQAAGLDRARRLQSEAEGRARTKKFLGNGRAYTPAQ</sequence>
<protein>
    <submittedName>
        <fullName evidence="4">P-type conjugative transfer protein TrbJ</fullName>
    </submittedName>
</protein>
<dbReference type="NCBIfam" id="NF010448">
    <property type="entry name" value="PRK13874.1"/>
    <property type="match status" value="1"/>
</dbReference>
<dbReference type="EMBL" id="JAINVV010000001">
    <property type="protein sequence ID" value="MBY8821080.1"/>
    <property type="molecule type" value="Genomic_DNA"/>
</dbReference>
<reference evidence="4 5" key="1">
    <citation type="submission" date="2021-08" db="EMBL/GenBank/DDBJ databases">
        <authorList>
            <person name="Tuo L."/>
        </authorList>
    </citation>
    <scope>NUCLEOTIDE SEQUENCE [LARGE SCALE GENOMIC DNA]</scope>
    <source>
        <strain evidence="4 5">JCM 31229</strain>
    </source>
</reference>
<dbReference type="InterPro" id="IPR014147">
    <property type="entry name" value="T4SS_TrbJ"/>
</dbReference>
<evidence type="ECO:0000313" key="5">
    <source>
        <dbReference type="Proteomes" id="UP000706039"/>
    </source>
</evidence>
<organism evidence="4 5">
    <name type="scientific">Sphingomonas colocasiae</name>
    <dbReference type="NCBI Taxonomy" id="1848973"/>
    <lineage>
        <taxon>Bacteria</taxon>
        <taxon>Pseudomonadati</taxon>
        <taxon>Pseudomonadota</taxon>
        <taxon>Alphaproteobacteria</taxon>
        <taxon>Sphingomonadales</taxon>
        <taxon>Sphingomonadaceae</taxon>
        <taxon>Sphingomonas</taxon>
    </lineage>
</organism>